<dbReference type="Pfam" id="PF00270">
    <property type="entry name" value="DEAD"/>
    <property type="match status" value="1"/>
</dbReference>
<evidence type="ECO:0000259" key="15">
    <source>
        <dbReference type="PROSITE" id="PS51192"/>
    </source>
</evidence>
<reference evidence="18 19" key="1">
    <citation type="submission" date="2024-04" db="EMBL/GenBank/DDBJ databases">
        <authorList>
            <consortium name="Genoscope - CEA"/>
            <person name="William W."/>
        </authorList>
    </citation>
    <scope>NUCLEOTIDE SEQUENCE [LARGE SCALE GENOMIC DNA]</scope>
</reference>
<keyword evidence="3" id="KW-0690">Ribosome biogenesis</keyword>
<dbReference type="AlphaFoldDB" id="A0AAV2IC90"/>
<dbReference type="GO" id="GO:0003724">
    <property type="term" value="F:RNA helicase activity"/>
    <property type="evidence" value="ECO:0007669"/>
    <property type="project" value="UniProtKB-EC"/>
</dbReference>
<dbReference type="InterPro" id="IPR011545">
    <property type="entry name" value="DEAD/DEAH_box_helicase_dom"/>
</dbReference>
<dbReference type="SMART" id="SM00487">
    <property type="entry name" value="DEXDc"/>
    <property type="match status" value="1"/>
</dbReference>
<evidence type="ECO:0000256" key="2">
    <source>
        <dbReference type="ARBA" id="ARBA00012552"/>
    </source>
</evidence>
<evidence type="ECO:0000256" key="10">
    <source>
        <dbReference type="ARBA" id="ARBA00047984"/>
    </source>
</evidence>
<dbReference type="InterPro" id="IPR050079">
    <property type="entry name" value="DEAD_box_RNA_helicase"/>
</dbReference>
<evidence type="ECO:0000256" key="1">
    <source>
        <dbReference type="ARBA" id="ARBA00004604"/>
    </source>
</evidence>
<protein>
    <recommendedName>
        <fullName evidence="2">RNA helicase</fullName>
        <ecNumber evidence="2">3.6.4.13</ecNumber>
    </recommendedName>
</protein>
<dbReference type="SMART" id="SM00490">
    <property type="entry name" value="HELICc"/>
    <property type="match status" value="1"/>
</dbReference>
<evidence type="ECO:0000313" key="18">
    <source>
        <dbReference type="EMBL" id="CAL1544172.1"/>
    </source>
</evidence>
<evidence type="ECO:0000256" key="11">
    <source>
        <dbReference type="PROSITE-ProRule" id="PRU00552"/>
    </source>
</evidence>
<dbReference type="SUPFAM" id="SSF52540">
    <property type="entry name" value="P-loop containing nucleoside triphosphate hydrolases"/>
    <property type="match status" value="2"/>
</dbReference>
<comment type="similarity">
    <text evidence="9">Belongs to the DEAD box helicase family. DDX27/DRS1 subfamily.</text>
</comment>
<keyword evidence="6 12" id="KW-0347">Helicase</keyword>
<dbReference type="PROSITE" id="PS51194">
    <property type="entry name" value="HELICASE_CTER"/>
    <property type="match status" value="1"/>
</dbReference>
<dbReference type="GO" id="GO:0005730">
    <property type="term" value="C:nucleolus"/>
    <property type="evidence" value="ECO:0007669"/>
    <property type="project" value="UniProtKB-SubCell"/>
</dbReference>
<comment type="subcellular location">
    <subcellularLocation>
        <location evidence="1">Nucleus</location>
        <location evidence="1">Nucleolus</location>
    </subcellularLocation>
</comment>
<dbReference type="InterPro" id="IPR027417">
    <property type="entry name" value="P-loop_NTPase"/>
</dbReference>
<accession>A0AAV2IC90</accession>
<dbReference type="PANTHER" id="PTHR47959:SF1">
    <property type="entry name" value="ATP-DEPENDENT RNA HELICASE DBPA"/>
    <property type="match status" value="1"/>
</dbReference>
<feature type="region of interest" description="Disordered" evidence="14">
    <location>
        <begin position="26"/>
        <end position="47"/>
    </location>
</feature>
<feature type="short sequence motif" description="Q motif" evidence="11">
    <location>
        <begin position="168"/>
        <end position="196"/>
    </location>
</feature>
<evidence type="ECO:0000256" key="4">
    <source>
        <dbReference type="ARBA" id="ARBA00022741"/>
    </source>
</evidence>
<dbReference type="EC" id="3.6.4.13" evidence="2"/>
<keyword evidence="7 12" id="KW-0067">ATP-binding</keyword>
<keyword evidence="19" id="KW-1185">Reference proteome</keyword>
<dbReference type="EMBL" id="CAXITT010000601">
    <property type="protein sequence ID" value="CAL1544172.1"/>
    <property type="molecule type" value="Genomic_DNA"/>
</dbReference>
<keyword evidence="5 12" id="KW-0378">Hydrolase</keyword>
<proteinExistence type="inferred from homology"/>
<evidence type="ECO:0000256" key="6">
    <source>
        <dbReference type="ARBA" id="ARBA00022806"/>
    </source>
</evidence>
<evidence type="ECO:0000256" key="9">
    <source>
        <dbReference type="ARBA" id="ARBA00043999"/>
    </source>
</evidence>
<comment type="catalytic activity">
    <reaction evidence="10">
        <text>ATP + H2O = ADP + phosphate + H(+)</text>
        <dbReference type="Rhea" id="RHEA:13065"/>
        <dbReference type="ChEBI" id="CHEBI:15377"/>
        <dbReference type="ChEBI" id="CHEBI:15378"/>
        <dbReference type="ChEBI" id="CHEBI:30616"/>
        <dbReference type="ChEBI" id="CHEBI:43474"/>
        <dbReference type="ChEBI" id="CHEBI:456216"/>
        <dbReference type="EC" id="3.6.4.13"/>
    </reaction>
</comment>
<evidence type="ECO:0000256" key="14">
    <source>
        <dbReference type="SAM" id="MobiDB-lite"/>
    </source>
</evidence>
<gene>
    <name evidence="18" type="ORF">GSLYS_00017685001</name>
</gene>
<dbReference type="PROSITE" id="PS51195">
    <property type="entry name" value="Q_MOTIF"/>
    <property type="match status" value="1"/>
</dbReference>
<feature type="compositionally biased region" description="Basic residues" evidence="14">
    <location>
        <begin position="675"/>
        <end position="686"/>
    </location>
</feature>
<dbReference type="GO" id="GO:0003676">
    <property type="term" value="F:nucleic acid binding"/>
    <property type="evidence" value="ECO:0007669"/>
    <property type="project" value="InterPro"/>
</dbReference>
<sequence>MAAPITLSTPMLGDFGLIKTIEETDNVQLSEDSSDSTDEMVSKKKKKEMRKIGLFNSSFKFDTGDTLPLPKSSYLNLKPKGMSNISSLDDKISKVRKERLKKGSGKVEDEEDMSLEEDETSDEEDMKMDTVRNKDKKRKKRKGGGDDQDEEAAKVHFSESVDTYDDKIGFQDMNLSRPLLKGLSSMDFVKPTPIQAACIPIALMGRDICACAVTGSGKTVAFMLPILERLLYRPRATASTRVLILVPTRELAVQVHTVARKLAQHSNIDICLAAGGLDIKSQEAMLRLGPDIVIATPGRLIDHLHNSVSFTLNNIEILVLDEADRMLDEYFAEQMNEIIRMCARQRQTMLFSATMTETVQELVAVSLKDPVKVFVNQSTEVALGLRQEFVRIRPNREGDREAIVAALVSRNFCDRCIVFIQTKVQAHRMHILLGLLGINVGELHGNLSQAQRLDTLKRFKEGLIDVMLATDLASRGLDIEGVKTVINFTMPSTIKHYIHRVGRTARAGKSGRSVTLVGEKERKVLKEIVKEAKTPLKTRVIPLDVINKFRTRITDLEDDIKAIQAQQREESHLRSVENKMQKAQNMLETKEEDTTHRTWFQSFKERKVEKAKLRLADRDQKEDKKKTRKKLTAEDRVNFELTKAQLLSIRAAKKSLKAKPLSAFADHSDIDSSKSKKKKNKKRKQSGKSGFEEELADIGSSAVKKFRSGPSYKERQEAAGANKKSKGGGLKPKGGPKPFRRNKKR</sequence>
<dbReference type="Pfam" id="PF25026">
    <property type="entry name" value="Asd-4"/>
    <property type="match status" value="1"/>
</dbReference>
<dbReference type="Pfam" id="PF00271">
    <property type="entry name" value="Helicase_C"/>
    <property type="match status" value="1"/>
</dbReference>
<dbReference type="PANTHER" id="PTHR47959">
    <property type="entry name" value="ATP-DEPENDENT RNA HELICASE RHLE-RELATED"/>
    <property type="match status" value="1"/>
</dbReference>
<dbReference type="InterPro" id="IPR001650">
    <property type="entry name" value="Helicase_C-like"/>
</dbReference>
<dbReference type="GO" id="GO:0005829">
    <property type="term" value="C:cytosol"/>
    <property type="evidence" value="ECO:0007669"/>
    <property type="project" value="TreeGrafter"/>
</dbReference>
<dbReference type="CDD" id="cd18787">
    <property type="entry name" value="SF2_C_DEAD"/>
    <property type="match status" value="1"/>
</dbReference>
<dbReference type="PROSITE" id="PS51192">
    <property type="entry name" value="HELICASE_ATP_BIND_1"/>
    <property type="match status" value="1"/>
</dbReference>
<evidence type="ECO:0000256" key="12">
    <source>
        <dbReference type="RuleBase" id="RU000492"/>
    </source>
</evidence>
<feature type="domain" description="DEAD-box RNA helicase Q" evidence="17">
    <location>
        <begin position="168"/>
        <end position="196"/>
    </location>
</feature>
<organism evidence="18 19">
    <name type="scientific">Lymnaea stagnalis</name>
    <name type="common">Great pond snail</name>
    <name type="synonym">Helix stagnalis</name>
    <dbReference type="NCBI Taxonomy" id="6523"/>
    <lineage>
        <taxon>Eukaryota</taxon>
        <taxon>Metazoa</taxon>
        <taxon>Spiralia</taxon>
        <taxon>Lophotrochozoa</taxon>
        <taxon>Mollusca</taxon>
        <taxon>Gastropoda</taxon>
        <taxon>Heterobranchia</taxon>
        <taxon>Euthyneura</taxon>
        <taxon>Panpulmonata</taxon>
        <taxon>Hygrophila</taxon>
        <taxon>Lymnaeoidea</taxon>
        <taxon>Lymnaeidae</taxon>
        <taxon>Lymnaea</taxon>
    </lineage>
</organism>
<dbReference type="InterPro" id="IPR014001">
    <property type="entry name" value="Helicase_ATP-bd"/>
</dbReference>
<evidence type="ECO:0000259" key="16">
    <source>
        <dbReference type="PROSITE" id="PS51194"/>
    </source>
</evidence>
<evidence type="ECO:0000256" key="8">
    <source>
        <dbReference type="ARBA" id="ARBA00023242"/>
    </source>
</evidence>
<feature type="coiled-coil region" evidence="13">
    <location>
        <begin position="546"/>
        <end position="593"/>
    </location>
</feature>
<feature type="region of interest" description="Disordered" evidence="14">
    <location>
        <begin position="667"/>
        <end position="745"/>
    </location>
</feature>
<dbReference type="InterPro" id="IPR056998">
    <property type="entry name" value="Asd-4/GZF3_helical"/>
</dbReference>
<feature type="domain" description="Helicase C-terminal" evidence="16">
    <location>
        <begin position="384"/>
        <end position="547"/>
    </location>
</feature>
<dbReference type="FunFam" id="3.40.50.300:FF:000842">
    <property type="entry name" value="ATP-dependent RNA helicase DRS1"/>
    <property type="match status" value="1"/>
</dbReference>
<feature type="compositionally biased region" description="Acidic residues" evidence="14">
    <location>
        <begin position="108"/>
        <end position="126"/>
    </location>
</feature>
<evidence type="ECO:0000313" key="19">
    <source>
        <dbReference type="Proteomes" id="UP001497497"/>
    </source>
</evidence>
<dbReference type="InterPro" id="IPR014014">
    <property type="entry name" value="RNA_helicase_DEAD_Q_motif"/>
</dbReference>
<dbReference type="Gene3D" id="3.40.50.300">
    <property type="entry name" value="P-loop containing nucleotide triphosphate hydrolases"/>
    <property type="match status" value="2"/>
</dbReference>
<dbReference type="GO" id="GO:0006364">
    <property type="term" value="P:rRNA processing"/>
    <property type="evidence" value="ECO:0007669"/>
    <property type="project" value="UniProtKB-ARBA"/>
</dbReference>
<evidence type="ECO:0000256" key="13">
    <source>
        <dbReference type="SAM" id="Coils"/>
    </source>
</evidence>
<name>A0AAV2IC90_LYMST</name>
<feature type="region of interest" description="Disordered" evidence="14">
    <location>
        <begin position="62"/>
        <end position="154"/>
    </location>
</feature>
<evidence type="ECO:0000256" key="5">
    <source>
        <dbReference type="ARBA" id="ARBA00022801"/>
    </source>
</evidence>
<keyword evidence="13" id="KW-0175">Coiled coil</keyword>
<dbReference type="PROSITE" id="PS00039">
    <property type="entry name" value="DEAD_ATP_HELICASE"/>
    <property type="match status" value="1"/>
</dbReference>
<dbReference type="CDD" id="cd17947">
    <property type="entry name" value="DEADc_DDX27"/>
    <property type="match status" value="1"/>
</dbReference>
<evidence type="ECO:0000256" key="7">
    <source>
        <dbReference type="ARBA" id="ARBA00022840"/>
    </source>
</evidence>
<feature type="domain" description="Helicase ATP-binding" evidence="15">
    <location>
        <begin position="199"/>
        <end position="373"/>
    </location>
</feature>
<dbReference type="InterPro" id="IPR000629">
    <property type="entry name" value="RNA-helicase_DEAD-box_CS"/>
</dbReference>
<dbReference type="GO" id="GO:0005524">
    <property type="term" value="F:ATP binding"/>
    <property type="evidence" value="ECO:0007669"/>
    <property type="project" value="UniProtKB-KW"/>
</dbReference>
<keyword evidence="4 12" id="KW-0547">Nucleotide-binding</keyword>
<evidence type="ECO:0000259" key="17">
    <source>
        <dbReference type="PROSITE" id="PS51195"/>
    </source>
</evidence>
<dbReference type="GO" id="GO:0016787">
    <property type="term" value="F:hydrolase activity"/>
    <property type="evidence" value="ECO:0007669"/>
    <property type="project" value="UniProtKB-KW"/>
</dbReference>
<evidence type="ECO:0000256" key="3">
    <source>
        <dbReference type="ARBA" id="ARBA00022517"/>
    </source>
</evidence>
<comment type="caution">
    <text evidence="18">The sequence shown here is derived from an EMBL/GenBank/DDBJ whole genome shotgun (WGS) entry which is preliminary data.</text>
</comment>
<keyword evidence="8" id="KW-0539">Nucleus</keyword>
<dbReference type="Proteomes" id="UP001497497">
    <property type="component" value="Unassembled WGS sequence"/>
</dbReference>